<dbReference type="InterPro" id="IPR032675">
    <property type="entry name" value="LRR_dom_sf"/>
</dbReference>
<dbReference type="EMBL" id="CATOUU010000409">
    <property type="protein sequence ID" value="CAI9928600.1"/>
    <property type="molecule type" value="Genomic_DNA"/>
</dbReference>
<dbReference type="SMART" id="SM00365">
    <property type="entry name" value="LRR_SD22"/>
    <property type="match status" value="3"/>
</dbReference>
<keyword evidence="5" id="KW-1185">Reference proteome</keyword>
<reference evidence="4 5" key="2">
    <citation type="submission" date="2024-07" db="EMBL/GenBank/DDBJ databases">
        <authorList>
            <person name="Akdeniz Z."/>
        </authorList>
    </citation>
    <scope>NUCLEOTIDE SEQUENCE [LARGE SCALE GENOMIC DNA]</scope>
</reference>
<keyword evidence="2" id="KW-0677">Repeat</keyword>
<comment type="caution">
    <text evidence="3">The sequence shown here is derived from an EMBL/GenBank/DDBJ whole genome shotgun (WGS) entry which is preliminary data.</text>
</comment>
<dbReference type="InterPro" id="IPR050836">
    <property type="entry name" value="SDS22/Internalin_LRR"/>
</dbReference>
<accession>A0AA86TU48</accession>
<dbReference type="InterPro" id="IPR025875">
    <property type="entry name" value="Leu-rich_rpt_4"/>
</dbReference>
<gene>
    <name evidence="3" type="ORF">HINF_LOCUS16245</name>
    <name evidence="4" type="ORF">HINF_LOCUS51301</name>
</gene>
<dbReference type="SUPFAM" id="SSF52058">
    <property type="entry name" value="L domain-like"/>
    <property type="match status" value="1"/>
</dbReference>
<proteinExistence type="predicted"/>
<sequence length="244" mass="29034">MKISRQKQNFIQRNSITKVRNDPTIQNLSQFDSDDIIELILHNTINVKFEVPLVNVRNLTVKFSQLYQIDGIQNYAQLQQLNLQNNFISDINQLSHLKQLIALDLSSNSIRNIKPLSSLQHLRNLYLFFNEITDIKPLNKLKLQQLNISYNKITSFDPIKNHLYFSEFTIYNQAVPTMKDILLYKQIMCKENIMERFESTNQDFEQLTDNFRNIRFKLQHEIKESLRIINAFKKYDFSDLKLNQ</sequence>
<dbReference type="PANTHER" id="PTHR46652">
    <property type="entry name" value="LEUCINE-RICH REPEAT AND IQ DOMAIN-CONTAINING PROTEIN 1-RELATED"/>
    <property type="match status" value="1"/>
</dbReference>
<dbReference type="Proteomes" id="UP001642409">
    <property type="component" value="Unassembled WGS sequence"/>
</dbReference>
<organism evidence="3">
    <name type="scientific">Hexamita inflata</name>
    <dbReference type="NCBI Taxonomy" id="28002"/>
    <lineage>
        <taxon>Eukaryota</taxon>
        <taxon>Metamonada</taxon>
        <taxon>Diplomonadida</taxon>
        <taxon>Hexamitidae</taxon>
        <taxon>Hexamitinae</taxon>
        <taxon>Hexamita</taxon>
    </lineage>
</organism>
<protein>
    <submittedName>
        <fullName evidence="3">Partial</fullName>
    </submittedName>
</protein>
<dbReference type="PROSITE" id="PS51450">
    <property type="entry name" value="LRR"/>
    <property type="match status" value="4"/>
</dbReference>
<evidence type="ECO:0000256" key="2">
    <source>
        <dbReference type="ARBA" id="ARBA00022737"/>
    </source>
</evidence>
<dbReference type="Pfam" id="PF00560">
    <property type="entry name" value="LRR_1"/>
    <property type="match status" value="1"/>
</dbReference>
<dbReference type="InterPro" id="IPR001611">
    <property type="entry name" value="Leu-rich_rpt"/>
</dbReference>
<evidence type="ECO:0000256" key="1">
    <source>
        <dbReference type="ARBA" id="ARBA00022614"/>
    </source>
</evidence>
<evidence type="ECO:0000313" key="4">
    <source>
        <dbReference type="EMBL" id="CAL6064330.1"/>
    </source>
</evidence>
<dbReference type="PANTHER" id="PTHR46652:SF3">
    <property type="entry name" value="LEUCINE-RICH REPEAT-CONTAINING PROTEIN 9"/>
    <property type="match status" value="1"/>
</dbReference>
<evidence type="ECO:0000313" key="5">
    <source>
        <dbReference type="Proteomes" id="UP001642409"/>
    </source>
</evidence>
<name>A0AA86TU48_9EUKA</name>
<dbReference type="EMBL" id="CAXDID020000250">
    <property type="protein sequence ID" value="CAL6064330.1"/>
    <property type="molecule type" value="Genomic_DNA"/>
</dbReference>
<keyword evidence="1" id="KW-0433">Leucine-rich repeat</keyword>
<dbReference type="AlphaFoldDB" id="A0AA86TU48"/>
<dbReference type="Gene3D" id="3.80.10.10">
    <property type="entry name" value="Ribonuclease Inhibitor"/>
    <property type="match status" value="1"/>
</dbReference>
<dbReference type="Pfam" id="PF12799">
    <property type="entry name" value="LRR_4"/>
    <property type="match status" value="1"/>
</dbReference>
<evidence type="ECO:0000313" key="3">
    <source>
        <dbReference type="EMBL" id="CAI9928600.1"/>
    </source>
</evidence>
<reference evidence="3" key="1">
    <citation type="submission" date="2023-06" db="EMBL/GenBank/DDBJ databases">
        <authorList>
            <person name="Kurt Z."/>
        </authorList>
    </citation>
    <scope>NUCLEOTIDE SEQUENCE</scope>
</reference>